<dbReference type="SUPFAM" id="SSF53649">
    <property type="entry name" value="Alkaline phosphatase-like"/>
    <property type="match status" value="1"/>
</dbReference>
<sequence length="237" mass="26945">VAIYNHEQSLNRLPRRNGRARNYNDSDLQLRHTIANYYGMISLIDHNIGRILISLEERGLAENTIVIFTSDHGDWLGDHGMMLKGPMFYEGLLRVAMIIKGPGIPSGVVSQVPVANTDLAASVIEWAGISSKYETHGKSLKSLVENRSSRDFAYGEWDLNPIHWGLDLKLRVVRTPRYKLTLEKNTDAGELYDLQEDPHEITNLFDKSKNIRKELEDMIRSRPEDELSKPLIPSGLH</sequence>
<dbReference type="InterPro" id="IPR051849">
    <property type="entry name" value="GAG-degrading_sulfatase"/>
</dbReference>
<dbReference type="Pfam" id="PF00884">
    <property type="entry name" value="Sulfatase"/>
    <property type="match status" value="1"/>
</dbReference>
<gene>
    <name evidence="2" type="ORF">METZ01_LOCUS405645</name>
</gene>
<dbReference type="AlphaFoldDB" id="A0A382W3T0"/>
<reference evidence="2" key="1">
    <citation type="submission" date="2018-05" db="EMBL/GenBank/DDBJ databases">
        <authorList>
            <person name="Lanie J.A."/>
            <person name="Ng W.-L."/>
            <person name="Kazmierczak K.M."/>
            <person name="Andrzejewski T.M."/>
            <person name="Davidsen T.M."/>
            <person name="Wayne K.J."/>
            <person name="Tettelin H."/>
            <person name="Glass J.I."/>
            <person name="Rusch D."/>
            <person name="Podicherti R."/>
            <person name="Tsui H.-C.T."/>
            <person name="Winkler M.E."/>
        </authorList>
    </citation>
    <scope>NUCLEOTIDE SEQUENCE</scope>
</reference>
<accession>A0A382W3T0</accession>
<proteinExistence type="predicted"/>
<evidence type="ECO:0000259" key="1">
    <source>
        <dbReference type="Pfam" id="PF00884"/>
    </source>
</evidence>
<organism evidence="2">
    <name type="scientific">marine metagenome</name>
    <dbReference type="NCBI Taxonomy" id="408172"/>
    <lineage>
        <taxon>unclassified sequences</taxon>
        <taxon>metagenomes</taxon>
        <taxon>ecological metagenomes</taxon>
    </lineage>
</organism>
<name>A0A382W3T0_9ZZZZ</name>
<dbReference type="PANTHER" id="PTHR46615">
    <property type="entry name" value="ARYLSULFATASE K"/>
    <property type="match status" value="1"/>
</dbReference>
<evidence type="ECO:0000313" key="2">
    <source>
        <dbReference type="EMBL" id="SVD52791.1"/>
    </source>
</evidence>
<feature type="non-terminal residue" evidence="2">
    <location>
        <position position="1"/>
    </location>
</feature>
<dbReference type="GO" id="GO:0015024">
    <property type="term" value="F:glucuronate-2-sulfatase activity"/>
    <property type="evidence" value="ECO:0007669"/>
    <property type="project" value="TreeGrafter"/>
</dbReference>
<protein>
    <recommendedName>
        <fullName evidence="1">Sulfatase N-terminal domain-containing protein</fullName>
    </recommendedName>
</protein>
<dbReference type="InterPro" id="IPR017850">
    <property type="entry name" value="Alkaline_phosphatase_core_sf"/>
</dbReference>
<dbReference type="EMBL" id="UINC01156401">
    <property type="protein sequence ID" value="SVD52791.1"/>
    <property type="molecule type" value="Genomic_DNA"/>
</dbReference>
<dbReference type="PANTHER" id="PTHR46615:SF1">
    <property type="entry name" value="ARYLSULFATASE K"/>
    <property type="match status" value="1"/>
</dbReference>
<dbReference type="Gene3D" id="3.40.720.10">
    <property type="entry name" value="Alkaline Phosphatase, subunit A"/>
    <property type="match status" value="1"/>
</dbReference>
<feature type="domain" description="Sulfatase N-terminal" evidence="1">
    <location>
        <begin position="5"/>
        <end position="129"/>
    </location>
</feature>
<dbReference type="InterPro" id="IPR000917">
    <property type="entry name" value="Sulfatase_N"/>
</dbReference>
<dbReference type="GO" id="GO:0004065">
    <property type="term" value="F:arylsulfatase activity"/>
    <property type="evidence" value="ECO:0007669"/>
    <property type="project" value="TreeGrafter"/>
</dbReference>